<evidence type="ECO:0000313" key="2">
    <source>
        <dbReference type="Proteomes" id="UP001596270"/>
    </source>
</evidence>
<dbReference type="RefSeq" id="WP_371438045.1">
    <property type="nucleotide sequence ID" value="NZ_JBHSRS010000083.1"/>
</dbReference>
<gene>
    <name evidence="1" type="ORF">ACFQND_19505</name>
</gene>
<evidence type="ECO:0008006" key="3">
    <source>
        <dbReference type="Google" id="ProtNLM"/>
    </source>
</evidence>
<proteinExistence type="predicted"/>
<organism evidence="1 2">
    <name type="scientific">Polaromonas aquatica</name>
    <dbReference type="NCBI Taxonomy" id="332657"/>
    <lineage>
        <taxon>Bacteria</taxon>
        <taxon>Pseudomonadati</taxon>
        <taxon>Pseudomonadota</taxon>
        <taxon>Betaproteobacteria</taxon>
        <taxon>Burkholderiales</taxon>
        <taxon>Comamonadaceae</taxon>
        <taxon>Polaromonas</taxon>
    </lineage>
</organism>
<dbReference type="Gene3D" id="1.10.260.40">
    <property type="entry name" value="lambda repressor-like DNA-binding domains"/>
    <property type="match status" value="1"/>
</dbReference>
<dbReference type="InterPro" id="IPR010982">
    <property type="entry name" value="Lambda_DNA-bd_dom_sf"/>
</dbReference>
<sequence length="150" mass="16735">MSIPEKALQAESFAGRLRIALENKGKKPSPTSLEREFNLRWRGNPVSVHATRKWLMGLSVPTMDKLAILARWLDVSEEWLRWGSGADAALVAAEPGARKAVAVQTGSQGQEESSLVQDYWLLSRADRQVVRAVLEALLRERRKQTDDKGA</sequence>
<dbReference type="EMBL" id="JBHSRS010000083">
    <property type="protein sequence ID" value="MFC6283419.1"/>
    <property type="molecule type" value="Genomic_DNA"/>
</dbReference>
<comment type="caution">
    <text evidence="1">The sequence shown here is derived from an EMBL/GenBank/DDBJ whole genome shotgun (WGS) entry which is preliminary data.</text>
</comment>
<protein>
    <recommendedName>
        <fullName evidence="3">Transcriptional regulator</fullName>
    </recommendedName>
</protein>
<accession>A0ABW1U0S1</accession>
<keyword evidence="2" id="KW-1185">Reference proteome</keyword>
<evidence type="ECO:0000313" key="1">
    <source>
        <dbReference type="EMBL" id="MFC6283419.1"/>
    </source>
</evidence>
<reference evidence="2" key="1">
    <citation type="journal article" date="2019" name="Int. J. Syst. Evol. Microbiol.">
        <title>The Global Catalogue of Microorganisms (GCM) 10K type strain sequencing project: providing services to taxonomists for standard genome sequencing and annotation.</title>
        <authorList>
            <consortium name="The Broad Institute Genomics Platform"/>
            <consortium name="The Broad Institute Genome Sequencing Center for Infectious Disease"/>
            <person name="Wu L."/>
            <person name="Ma J."/>
        </authorList>
    </citation>
    <scope>NUCLEOTIDE SEQUENCE [LARGE SCALE GENOMIC DNA]</scope>
    <source>
        <strain evidence="2">CCUG 39402</strain>
    </source>
</reference>
<name>A0ABW1U0S1_9BURK</name>
<dbReference type="Proteomes" id="UP001596270">
    <property type="component" value="Unassembled WGS sequence"/>
</dbReference>